<evidence type="ECO:0000313" key="1">
    <source>
        <dbReference type="WBParaSite" id="MCU_012615-RA"/>
    </source>
</evidence>
<dbReference type="AlphaFoldDB" id="A0A5K3G0W4"/>
<protein>
    <submittedName>
        <fullName evidence="1">BAH domain-containing protein</fullName>
    </submittedName>
</protein>
<accession>A0A5K3G0W4</accession>
<sequence length="181" mass="20038">MVGERMSSTHAGFVSTTAMVAVMPLRRHVKRVSRRGGPAILVVPMVQFFWPLLMKAPSKEPTPQSERLLSALKCLLSLRRLRHSGLDFGSLSTPHLLRPCSSSQLTRSKCFPHLAAPCCYHSCAAAGELVCTFKFPFMLVAEELSNCPHGTLVGSKFRVEYVSREDNDDGVFISRTVLEDC</sequence>
<proteinExistence type="predicted"/>
<name>A0A5K3G0W4_MESCO</name>
<dbReference type="WBParaSite" id="MCU_012615-RA">
    <property type="protein sequence ID" value="MCU_012615-RA"/>
    <property type="gene ID" value="MCU_012615"/>
</dbReference>
<reference evidence="1" key="1">
    <citation type="submission" date="2019-11" db="UniProtKB">
        <authorList>
            <consortium name="WormBaseParasite"/>
        </authorList>
    </citation>
    <scope>IDENTIFICATION</scope>
</reference>
<organism evidence="1">
    <name type="scientific">Mesocestoides corti</name>
    <name type="common">Flatworm</name>
    <dbReference type="NCBI Taxonomy" id="53468"/>
    <lineage>
        <taxon>Eukaryota</taxon>
        <taxon>Metazoa</taxon>
        <taxon>Spiralia</taxon>
        <taxon>Lophotrochozoa</taxon>
        <taxon>Platyhelminthes</taxon>
        <taxon>Cestoda</taxon>
        <taxon>Eucestoda</taxon>
        <taxon>Cyclophyllidea</taxon>
        <taxon>Mesocestoididae</taxon>
        <taxon>Mesocestoides</taxon>
    </lineage>
</organism>